<proteinExistence type="predicted"/>
<dbReference type="AlphaFoldDB" id="A0AAD1U7H3"/>
<dbReference type="Proteomes" id="UP001295684">
    <property type="component" value="Unassembled WGS sequence"/>
</dbReference>
<gene>
    <name evidence="1" type="ORF">ECRASSUSDP1_LOCUS3032</name>
</gene>
<dbReference type="EMBL" id="CAMPGE010002903">
    <property type="protein sequence ID" value="CAI2361719.1"/>
    <property type="molecule type" value="Genomic_DNA"/>
</dbReference>
<keyword evidence="2" id="KW-1185">Reference proteome</keyword>
<reference evidence="1" key="1">
    <citation type="submission" date="2023-07" db="EMBL/GenBank/DDBJ databases">
        <authorList>
            <consortium name="AG Swart"/>
            <person name="Singh M."/>
            <person name="Singh A."/>
            <person name="Seah K."/>
            <person name="Emmerich C."/>
        </authorList>
    </citation>
    <scope>NUCLEOTIDE SEQUENCE</scope>
    <source>
        <strain evidence="1">DP1</strain>
    </source>
</reference>
<comment type="caution">
    <text evidence="1">The sequence shown here is derived from an EMBL/GenBank/DDBJ whole genome shotgun (WGS) entry which is preliminary data.</text>
</comment>
<sequence length="55" mass="6162">MGFQEIYSYKGITRSCCVLVYLQYKHWLKIGIGRVNTMIGYSAKVSPGSGPLPFC</sequence>
<evidence type="ECO:0000313" key="2">
    <source>
        <dbReference type="Proteomes" id="UP001295684"/>
    </source>
</evidence>
<name>A0AAD1U7H3_EUPCR</name>
<protein>
    <submittedName>
        <fullName evidence="1">Uncharacterized protein</fullName>
    </submittedName>
</protein>
<evidence type="ECO:0000313" key="1">
    <source>
        <dbReference type="EMBL" id="CAI2361719.1"/>
    </source>
</evidence>
<accession>A0AAD1U7H3</accession>
<organism evidence="1 2">
    <name type="scientific">Euplotes crassus</name>
    <dbReference type="NCBI Taxonomy" id="5936"/>
    <lineage>
        <taxon>Eukaryota</taxon>
        <taxon>Sar</taxon>
        <taxon>Alveolata</taxon>
        <taxon>Ciliophora</taxon>
        <taxon>Intramacronucleata</taxon>
        <taxon>Spirotrichea</taxon>
        <taxon>Hypotrichia</taxon>
        <taxon>Euplotida</taxon>
        <taxon>Euplotidae</taxon>
        <taxon>Moneuplotes</taxon>
    </lineage>
</organism>